<dbReference type="AlphaFoldDB" id="A0A1I7YZB8"/>
<name>A0A1I7YZB8_9BILA</name>
<proteinExistence type="predicted"/>
<dbReference type="PANTHER" id="PTHR46891">
    <property type="entry name" value="SERPENTINE RECEPTOR, CLASS H-RELATED"/>
    <property type="match status" value="1"/>
</dbReference>
<feature type="transmembrane region" description="Helical" evidence="1">
    <location>
        <begin position="262"/>
        <end position="289"/>
    </location>
</feature>
<dbReference type="InterPro" id="IPR019422">
    <property type="entry name" value="7TM_GPCR_serpentine_rcpt_Srh"/>
</dbReference>
<keyword evidence="1" id="KW-1133">Transmembrane helix</keyword>
<keyword evidence="1" id="KW-0812">Transmembrane</keyword>
<evidence type="ECO:0000256" key="1">
    <source>
        <dbReference type="SAM" id="Phobius"/>
    </source>
</evidence>
<feature type="transmembrane region" description="Helical" evidence="1">
    <location>
        <begin position="43"/>
        <end position="62"/>
    </location>
</feature>
<protein>
    <submittedName>
        <fullName evidence="3">G_PROTEIN_RECEP_F1_2 domain-containing protein</fullName>
    </submittedName>
</protein>
<evidence type="ECO:0000313" key="2">
    <source>
        <dbReference type="Proteomes" id="UP000095287"/>
    </source>
</evidence>
<feature type="transmembrane region" description="Helical" evidence="1">
    <location>
        <begin position="91"/>
        <end position="117"/>
    </location>
</feature>
<evidence type="ECO:0000313" key="3">
    <source>
        <dbReference type="WBParaSite" id="L893_g21231.t1"/>
    </source>
</evidence>
<sequence>MSASDAIFDRALDVITITSVFCFAATFYIIIKHSPKYMASLSRPLLNIFAWNSLVNGLFLVARPLPMMPLTCFKLTGVLSMLVKSEDLGHLVVMMTFLATLNVAIGLVISFSFRYMAITGCRLLQARRIWLFLYAAVPHSVFSAGYLWSYSMWAISMDEYRGVIPQSLRENLFCFSSEAPRSFICTLYLFVVIALVVGALVILVGLSFYELHKNEKIISERTAKMQRKLLWNLIVLSGIPICLGGTPFMTFAVFFFQNEWPYGQVIGAICLVMMTLFGPVMCVACLLFFENYRKALIGIFLKKCTHVVTVTQVVSIAKLTSQPTR</sequence>
<dbReference type="Proteomes" id="UP000095287">
    <property type="component" value="Unplaced"/>
</dbReference>
<organism evidence="2 3">
    <name type="scientific">Steinernema glaseri</name>
    <dbReference type="NCBI Taxonomy" id="37863"/>
    <lineage>
        <taxon>Eukaryota</taxon>
        <taxon>Metazoa</taxon>
        <taxon>Ecdysozoa</taxon>
        <taxon>Nematoda</taxon>
        <taxon>Chromadorea</taxon>
        <taxon>Rhabditida</taxon>
        <taxon>Tylenchina</taxon>
        <taxon>Panagrolaimomorpha</taxon>
        <taxon>Strongyloidoidea</taxon>
        <taxon>Steinernematidae</taxon>
        <taxon>Steinernema</taxon>
    </lineage>
</organism>
<feature type="transmembrane region" description="Helical" evidence="1">
    <location>
        <begin position="12"/>
        <end position="31"/>
    </location>
</feature>
<accession>A0A1I7YZB8</accession>
<dbReference type="Pfam" id="PF10318">
    <property type="entry name" value="7TM_GPCR_Srh"/>
    <property type="match status" value="1"/>
</dbReference>
<dbReference type="WBParaSite" id="L893_g21231.t1">
    <property type="protein sequence ID" value="L893_g21231.t1"/>
    <property type="gene ID" value="L893_g21231"/>
</dbReference>
<keyword evidence="1" id="KW-0472">Membrane</keyword>
<feature type="transmembrane region" description="Helical" evidence="1">
    <location>
        <begin position="229"/>
        <end position="256"/>
    </location>
</feature>
<feature type="transmembrane region" description="Helical" evidence="1">
    <location>
        <begin position="129"/>
        <end position="148"/>
    </location>
</feature>
<keyword evidence="2" id="KW-1185">Reference proteome</keyword>
<feature type="transmembrane region" description="Helical" evidence="1">
    <location>
        <begin position="187"/>
        <end position="209"/>
    </location>
</feature>
<reference evidence="3" key="1">
    <citation type="submission" date="2016-11" db="UniProtKB">
        <authorList>
            <consortium name="WormBaseParasite"/>
        </authorList>
    </citation>
    <scope>IDENTIFICATION</scope>
</reference>